<organism evidence="10 11">
    <name type="scientific">SAR86 cluster bacterium</name>
    <dbReference type="NCBI Taxonomy" id="2030880"/>
    <lineage>
        <taxon>Bacteria</taxon>
        <taxon>Pseudomonadati</taxon>
        <taxon>Pseudomonadota</taxon>
        <taxon>Gammaproteobacteria</taxon>
        <taxon>SAR86 cluster</taxon>
    </lineage>
</organism>
<feature type="transmembrane region" description="Helical" evidence="7">
    <location>
        <begin position="421"/>
        <end position="444"/>
    </location>
</feature>
<dbReference type="Pfam" id="PF02687">
    <property type="entry name" value="FtsX"/>
    <property type="match status" value="1"/>
</dbReference>
<evidence type="ECO:0000256" key="7">
    <source>
        <dbReference type="SAM" id="Phobius"/>
    </source>
</evidence>
<comment type="subcellular location">
    <subcellularLocation>
        <location evidence="1">Cell membrane</location>
        <topology evidence="1">Multi-pass membrane protein</topology>
    </subcellularLocation>
</comment>
<evidence type="ECO:0000256" key="3">
    <source>
        <dbReference type="ARBA" id="ARBA00022692"/>
    </source>
</evidence>
<keyword evidence="5 7" id="KW-0472">Membrane</keyword>
<dbReference type="PANTHER" id="PTHR30572">
    <property type="entry name" value="MEMBRANE COMPONENT OF TRANSPORTER-RELATED"/>
    <property type="match status" value="1"/>
</dbReference>
<keyword evidence="4 7" id="KW-1133">Transmembrane helix</keyword>
<feature type="transmembrane region" description="Helical" evidence="7">
    <location>
        <begin position="326"/>
        <end position="349"/>
    </location>
</feature>
<feature type="domain" description="MacB-like periplasmic core" evidence="9">
    <location>
        <begin position="480"/>
        <end position="587"/>
    </location>
</feature>
<evidence type="ECO:0000256" key="2">
    <source>
        <dbReference type="ARBA" id="ARBA00022475"/>
    </source>
</evidence>
<protein>
    <recommendedName>
        <fullName evidence="12">ABC3 transporter permease protein domain-containing protein</fullName>
    </recommendedName>
</protein>
<sequence length="590" mass="63918">MSLLRDLQYSIRLLRKTPVHTATTLFVMVLGLSLYLASYTFAKVRDDKPMPFPDGERFVVLKTIAPLTGFDEWRGSNLDLYTFERLRSSSDNYSVLAAVQLSLATVSDDRSYARQFRAATLSVDFLAATQVSPMLGRIFTQQDAAVEADNVAIISYTLWQDYYAADPDIIGRISSINGQLHNIIGVMPQGFTFPIREHLLLPLRLGNALQPNQGGRASLAGILRPGVTLQAAQVELLTLVDQLVEEFPESYTPKEVLVAPYAQAIGSGINGPQNAGFMMLSFAYLVLALTVVNLSTLLFMRSTSRKQELAVRATMGAGGFELAKQVLLESALLCLTGMVLSLALSRVLVNMMFGSAAGRSFWETTELDLQTVLVALAVTTVIWLNAGLIVAYRAWKTAPGNLLSDSNKGSGSGGKGTASKVIVGVEVVLSCFLLFITGAMIVLLTRTAVTDPGTNTADTAFAKFNLSHLGTSDLSRQLVFVDDLIREVGELPGINAAAVTSAPPARSGRYGTYQLEQYLGTERNEELPDQSTIWVTNNYFAAIGVDLMEGRGFDSSDTSSSAKVVIITDEFARQLCPQESPLGKTINTKV</sequence>
<evidence type="ECO:0000259" key="9">
    <source>
        <dbReference type="Pfam" id="PF12704"/>
    </source>
</evidence>
<dbReference type="AlphaFoldDB" id="A0A2A4MPB7"/>
<evidence type="ECO:0000313" key="10">
    <source>
        <dbReference type="EMBL" id="PCH61698.1"/>
    </source>
</evidence>
<keyword evidence="2" id="KW-1003">Cell membrane</keyword>
<feature type="transmembrane region" description="Helical" evidence="7">
    <location>
        <begin position="277"/>
        <end position="299"/>
    </location>
</feature>
<feature type="domain" description="ABC3 transporter permease C-terminal" evidence="8">
    <location>
        <begin position="281"/>
        <end position="397"/>
    </location>
</feature>
<dbReference type="PANTHER" id="PTHR30572:SF4">
    <property type="entry name" value="ABC TRANSPORTER PERMEASE YTRF"/>
    <property type="match status" value="1"/>
</dbReference>
<feature type="transmembrane region" description="Helical" evidence="7">
    <location>
        <begin position="21"/>
        <end position="42"/>
    </location>
</feature>
<evidence type="ECO:0000256" key="6">
    <source>
        <dbReference type="ARBA" id="ARBA00038076"/>
    </source>
</evidence>
<keyword evidence="3 7" id="KW-0812">Transmembrane</keyword>
<proteinExistence type="inferred from homology"/>
<gene>
    <name evidence="10" type="ORF">COC19_04485</name>
</gene>
<dbReference type="Proteomes" id="UP000218172">
    <property type="component" value="Unassembled WGS sequence"/>
</dbReference>
<evidence type="ECO:0000256" key="1">
    <source>
        <dbReference type="ARBA" id="ARBA00004651"/>
    </source>
</evidence>
<comment type="similarity">
    <text evidence="6">Belongs to the ABC-4 integral membrane protein family.</text>
</comment>
<evidence type="ECO:0000313" key="11">
    <source>
        <dbReference type="Proteomes" id="UP000218172"/>
    </source>
</evidence>
<feature type="transmembrane region" description="Helical" evidence="7">
    <location>
        <begin position="369"/>
        <end position="392"/>
    </location>
</feature>
<feature type="non-terminal residue" evidence="10">
    <location>
        <position position="590"/>
    </location>
</feature>
<dbReference type="GO" id="GO:0005886">
    <property type="term" value="C:plasma membrane"/>
    <property type="evidence" value="ECO:0007669"/>
    <property type="project" value="UniProtKB-SubCell"/>
</dbReference>
<accession>A0A2A4MPB7</accession>
<name>A0A2A4MPB7_9GAMM</name>
<comment type="caution">
    <text evidence="10">The sequence shown here is derived from an EMBL/GenBank/DDBJ whole genome shotgun (WGS) entry which is preliminary data.</text>
</comment>
<evidence type="ECO:0000256" key="5">
    <source>
        <dbReference type="ARBA" id="ARBA00023136"/>
    </source>
</evidence>
<evidence type="ECO:0000256" key="4">
    <source>
        <dbReference type="ARBA" id="ARBA00022989"/>
    </source>
</evidence>
<dbReference type="InterPro" id="IPR003838">
    <property type="entry name" value="ABC3_permease_C"/>
</dbReference>
<dbReference type="InterPro" id="IPR050250">
    <property type="entry name" value="Macrolide_Exporter_MacB"/>
</dbReference>
<feature type="domain" description="MacB-like periplasmic core" evidence="9">
    <location>
        <begin position="78"/>
        <end position="236"/>
    </location>
</feature>
<reference evidence="11" key="1">
    <citation type="submission" date="2017-08" db="EMBL/GenBank/DDBJ databases">
        <title>A dynamic microbial community with high functional redundancy inhabits the cold, oxic subseafloor aquifer.</title>
        <authorList>
            <person name="Tully B.J."/>
            <person name="Wheat C.G."/>
            <person name="Glazer B.T."/>
            <person name="Huber J.A."/>
        </authorList>
    </citation>
    <scope>NUCLEOTIDE SEQUENCE [LARGE SCALE GENOMIC DNA]</scope>
</reference>
<dbReference type="Pfam" id="PF12704">
    <property type="entry name" value="MacB_PCD"/>
    <property type="match status" value="2"/>
</dbReference>
<dbReference type="InterPro" id="IPR025857">
    <property type="entry name" value="MacB_PCD"/>
</dbReference>
<dbReference type="EMBL" id="NVQR01000063">
    <property type="protein sequence ID" value="PCH61698.1"/>
    <property type="molecule type" value="Genomic_DNA"/>
</dbReference>
<dbReference type="GO" id="GO:0022857">
    <property type="term" value="F:transmembrane transporter activity"/>
    <property type="evidence" value="ECO:0007669"/>
    <property type="project" value="TreeGrafter"/>
</dbReference>
<evidence type="ECO:0008006" key="12">
    <source>
        <dbReference type="Google" id="ProtNLM"/>
    </source>
</evidence>
<evidence type="ECO:0000259" key="8">
    <source>
        <dbReference type="Pfam" id="PF02687"/>
    </source>
</evidence>